<name>A0A538TIQ6_UNCEI</name>
<dbReference type="Proteomes" id="UP000316609">
    <property type="component" value="Unassembled WGS sequence"/>
</dbReference>
<evidence type="ECO:0000259" key="8">
    <source>
        <dbReference type="PROSITE" id="PS50850"/>
    </source>
</evidence>
<evidence type="ECO:0000313" key="10">
    <source>
        <dbReference type="Proteomes" id="UP000316609"/>
    </source>
</evidence>
<feature type="transmembrane region" description="Helical" evidence="7">
    <location>
        <begin position="101"/>
        <end position="121"/>
    </location>
</feature>
<keyword evidence="2" id="KW-1003">Cell membrane</keyword>
<dbReference type="SUPFAM" id="SSF103473">
    <property type="entry name" value="MFS general substrate transporter"/>
    <property type="match status" value="1"/>
</dbReference>
<evidence type="ECO:0000256" key="1">
    <source>
        <dbReference type="ARBA" id="ARBA00004651"/>
    </source>
</evidence>
<keyword evidence="4 7" id="KW-1133">Transmembrane helix</keyword>
<dbReference type="AlphaFoldDB" id="A0A538TIQ6"/>
<comment type="subcellular location">
    <subcellularLocation>
        <location evidence="1">Cell membrane</location>
        <topology evidence="1">Multi-pass membrane protein</topology>
    </subcellularLocation>
</comment>
<feature type="transmembrane region" description="Helical" evidence="7">
    <location>
        <begin position="200"/>
        <end position="219"/>
    </location>
</feature>
<dbReference type="PANTHER" id="PTHR23513:SF6">
    <property type="entry name" value="MAJOR FACILITATOR SUPERFAMILY ASSOCIATED DOMAIN-CONTAINING PROTEIN"/>
    <property type="match status" value="1"/>
</dbReference>
<feature type="domain" description="Major facilitator superfamily (MFS) profile" evidence="8">
    <location>
        <begin position="35"/>
        <end position="446"/>
    </location>
</feature>
<evidence type="ECO:0000256" key="6">
    <source>
        <dbReference type="SAM" id="MobiDB-lite"/>
    </source>
</evidence>
<feature type="transmembrane region" description="Helical" evidence="7">
    <location>
        <begin position="278"/>
        <end position="300"/>
    </location>
</feature>
<sequence>MGSARSPSWRSSGPAGPAGRGEGMAALHRHPGIRTFLLVWVGQLVSLVGSGLTAFSLGVWIYQRTDSTTQYALVTFCAAAPPLVVLPLLGPLIDRWDRKRLLVACDLVGAAATAVVGLLAWLGSLSLAHACVIVAVTSSAAALQWPAYSATVTLLVPRDQLGRASGMTQFAFAVSQVIAPLLAGALITLVGLVGVTVLDFATFLFSTTLLLVAAIPPGAPATGEPHGYWRDLPFGWSYVFSHAGLAALLLMFAAVNFFCELAAVLFTPLVLNVSTPAALGTILAVGGIGMIGGGALLSVWGGPRRPALGAVIFSALSGAAVAAAGFTVSVPLLAAAVFVFFFCQPLQTGSSQVLWQRTVPAELQGRVFSVRATVAMSAVPLASLVAGPLADRLFEPAMAPGEPLAATLGPFLGVGPGRGIAVILVVAGALGLLSAAAAGLFRPLRQLDEAAAPPPTAAPACVQS</sequence>
<feature type="transmembrane region" description="Helical" evidence="7">
    <location>
        <begin position="68"/>
        <end position="89"/>
    </location>
</feature>
<dbReference type="GO" id="GO:0005886">
    <property type="term" value="C:plasma membrane"/>
    <property type="evidence" value="ECO:0007669"/>
    <property type="project" value="UniProtKB-SubCell"/>
</dbReference>
<gene>
    <name evidence="9" type="ORF">E6K78_10485</name>
</gene>
<proteinExistence type="predicted"/>
<feature type="transmembrane region" description="Helical" evidence="7">
    <location>
        <begin position="170"/>
        <end position="194"/>
    </location>
</feature>
<dbReference type="GO" id="GO:0022857">
    <property type="term" value="F:transmembrane transporter activity"/>
    <property type="evidence" value="ECO:0007669"/>
    <property type="project" value="InterPro"/>
</dbReference>
<feature type="compositionally biased region" description="Polar residues" evidence="6">
    <location>
        <begin position="1"/>
        <end position="11"/>
    </location>
</feature>
<dbReference type="PROSITE" id="PS50850">
    <property type="entry name" value="MFS"/>
    <property type="match status" value="1"/>
</dbReference>
<accession>A0A538TIQ6</accession>
<dbReference type="Pfam" id="PF07690">
    <property type="entry name" value="MFS_1"/>
    <property type="match status" value="1"/>
</dbReference>
<dbReference type="InterPro" id="IPR020846">
    <property type="entry name" value="MFS_dom"/>
</dbReference>
<reference evidence="9 10" key="1">
    <citation type="journal article" date="2019" name="Nat. Microbiol.">
        <title>Mediterranean grassland soil C-N compound turnover is dependent on rainfall and depth, and is mediated by genomically divergent microorganisms.</title>
        <authorList>
            <person name="Diamond S."/>
            <person name="Andeer P.F."/>
            <person name="Li Z."/>
            <person name="Crits-Christoph A."/>
            <person name="Burstein D."/>
            <person name="Anantharaman K."/>
            <person name="Lane K.R."/>
            <person name="Thomas B.C."/>
            <person name="Pan C."/>
            <person name="Northen T.R."/>
            <person name="Banfield J.F."/>
        </authorList>
    </citation>
    <scope>NUCLEOTIDE SEQUENCE [LARGE SCALE GENOMIC DNA]</scope>
    <source>
        <strain evidence="9">WS_8</strain>
    </source>
</reference>
<dbReference type="Gene3D" id="1.20.1250.20">
    <property type="entry name" value="MFS general substrate transporter like domains"/>
    <property type="match status" value="1"/>
</dbReference>
<feature type="transmembrane region" description="Helical" evidence="7">
    <location>
        <begin position="367"/>
        <end position="390"/>
    </location>
</feature>
<feature type="transmembrane region" description="Helical" evidence="7">
    <location>
        <begin position="420"/>
        <end position="441"/>
    </location>
</feature>
<feature type="transmembrane region" description="Helical" evidence="7">
    <location>
        <begin position="239"/>
        <end position="266"/>
    </location>
</feature>
<evidence type="ECO:0000256" key="5">
    <source>
        <dbReference type="ARBA" id="ARBA00023136"/>
    </source>
</evidence>
<dbReference type="EMBL" id="VBOY01000107">
    <property type="protein sequence ID" value="TMQ63517.1"/>
    <property type="molecule type" value="Genomic_DNA"/>
</dbReference>
<keyword evidence="5 7" id="KW-0472">Membrane</keyword>
<keyword evidence="3 7" id="KW-0812">Transmembrane</keyword>
<dbReference type="InterPro" id="IPR011701">
    <property type="entry name" value="MFS"/>
</dbReference>
<comment type="caution">
    <text evidence="9">The sequence shown here is derived from an EMBL/GenBank/DDBJ whole genome shotgun (WGS) entry which is preliminary data.</text>
</comment>
<evidence type="ECO:0000256" key="4">
    <source>
        <dbReference type="ARBA" id="ARBA00022989"/>
    </source>
</evidence>
<evidence type="ECO:0000256" key="3">
    <source>
        <dbReference type="ARBA" id="ARBA00022692"/>
    </source>
</evidence>
<evidence type="ECO:0000256" key="7">
    <source>
        <dbReference type="SAM" id="Phobius"/>
    </source>
</evidence>
<feature type="region of interest" description="Disordered" evidence="6">
    <location>
        <begin position="1"/>
        <end position="21"/>
    </location>
</feature>
<protein>
    <submittedName>
        <fullName evidence="9">MFS transporter</fullName>
    </submittedName>
</protein>
<dbReference type="InterPro" id="IPR036259">
    <property type="entry name" value="MFS_trans_sf"/>
</dbReference>
<dbReference type="CDD" id="cd06173">
    <property type="entry name" value="MFS_MefA_like"/>
    <property type="match status" value="1"/>
</dbReference>
<evidence type="ECO:0000313" key="9">
    <source>
        <dbReference type="EMBL" id="TMQ63517.1"/>
    </source>
</evidence>
<evidence type="ECO:0000256" key="2">
    <source>
        <dbReference type="ARBA" id="ARBA00022475"/>
    </source>
</evidence>
<dbReference type="PANTHER" id="PTHR23513">
    <property type="entry name" value="INTEGRAL MEMBRANE EFFLUX PROTEIN-RELATED"/>
    <property type="match status" value="1"/>
</dbReference>
<feature type="transmembrane region" description="Helical" evidence="7">
    <location>
        <begin position="37"/>
        <end position="62"/>
    </location>
</feature>
<organism evidence="9 10">
    <name type="scientific">Eiseniibacteriota bacterium</name>
    <dbReference type="NCBI Taxonomy" id="2212470"/>
    <lineage>
        <taxon>Bacteria</taxon>
        <taxon>Candidatus Eiseniibacteriota</taxon>
    </lineage>
</organism>